<dbReference type="Proteomes" id="UP001138540">
    <property type="component" value="Unassembled WGS sequence"/>
</dbReference>
<dbReference type="InterPro" id="IPR055140">
    <property type="entry name" value="Thiolase_C_2"/>
</dbReference>
<keyword evidence="3" id="KW-1185">Reference proteome</keyword>
<dbReference type="Pfam" id="PF22691">
    <property type="entry name" value="Thiolase_C_1"/>
    <property type="match status" value="1"/>
</dbReference>
<name>A0ABR6NJT0_9SPHN</name>
<dbReference type="PANTHER" id="PTHR42870:SF1">
    <property type="entry name" value="NON-SPECIFIC LIPID-TRANSFER PROTEIN-LIKE 2"/>
    <property type="match status" value="1"/>
</dbReference>
<evidence type="ECO:0000259" key="1">
    <source>
        <dbReference type="Pfam" id="PF22691"/>
    </source>
</evidence>
<feature type="domain" description="Thiolase C-terminal" evidence="1">
    <location>
        <begin position="240"/>
        <end position="372"/>
    </location>
</feature>
<dbReference type="PIRSF" id="PIRSF000429">
    <property type="entry name" value="Ac-CoA_Ac_transf"/>
    <property type="match status" value="1"/>
</dbReference>
<comment type="caution">
    <text evidence="2">The sequence shown here is derived from an EMBL/GenBank/DDBJ whole genome shotgun (WGS) entry which is preliminary data.</text>
</comment>
<sequence length="390" mass="41277">MALHDAAIIAYAETKIVPVSDRDIWQLGADILEQLLDRSGHEKGEIDGLILSASLTGAGNPFWSQATADALSLELDFCQTVDIGGCSPLGAVARASAAIDAGFATSVLCLYADTAVAEATARARSFGQEWTTPLGYIGPPAAFGLLTRYYEEKFALDHRALGKLAVTQREHAILNDLACEKLRKPITIEDYLQSRVINDPVRLLDSVMPCDGASGLLVTGRRAAEKRGLTRCVVPVGYGERTNYQASRALVDPTETGHSVAGDRCFAQAGLTPRDIASFHPYDDFIIAIMMQLEMLGFCPHGQGSAFIRETDFGFAGDVPLNTGGGQISAGQAGLAGGGTNLVEAVRQLFGDGGARQVTNTRNALVTGIGGIPYGRNWNSSAAMILTPDA</sequence>
<dbReference type="InterPro" id="IPR002155">
    <property type="entry name" value="Thiolase"/>
</dbReference>
<evidence type="ECO:0000313" key="3">
    <source>
        <dbReference type="Proteomes" id="UP001138540"/>
    </source>
</evidence>
<reference evidence="2 3" key="1">
    <citation type="submission" date="2020-08" db="EMBL/GenBank/DDBJ databases">
        <title>Exploring microbial biodiversity for novel pathways involved in the catabolism of aromatic compounds derived from lignin.</title>
        <authorList>
            <person name="Elkins J."/>
        </authorList>
    </citation>
    <scope>NUCLEOTIDE SEQUENCE [LARGE SCALE GENOMIC DNA]</scope>
    <source>
        <strain evidence="2 3">B1D3A</strain>
    </source>
</reference>
<dbReference type="Gene3D" id="3.40.47.10">
    <property type="match status" value="1"/>
</dbReference>
<protein>
    <submittedName>
        <fullName evidence="2">Acetyl-CoA acetyltransferase</fullName>
    </submittedName>
</protein>
<organism evidence="2 3">
    <name type="scientific">Sphingobium lignivorans</name>
    <dbReference type="NCBI Taxonomy" id="2735886"/>
    <lineage>
        <taxon>Bacteria</taxon>
        <taxon>Pseudomonadati</taxon>
        <taxon>Pseudomonadota</taxon>
        <taxon>Alphaproteobacteria</taxon>
        <taxon>Sphingomonadales</taxon>
        <taxon>Sphingomonadaceae</taxon>
        <taxon>Sphingobium</taxon>
    </lineage>
</organism>
<gene>
    <name evidence="2" type="ORF">HNP60_003516</name>
</gene>
<dbReference type="InterPro" id="IPR016039">
    <property type="entry name" value="Thiolase-like"/>
</dbReference>
<proteinExistence type="predicted"/>
<evidence type="ECO:0000313" key="2">
    <source>
        <dbReference type="EMBL" id="MBB5987542.1"/>
    </source>
</evidence>
<dbReference type="EMBL" id="JACHKA010000001">
    <property type="protein sequence ID" value="MBB5987542.1"/>
    <property type="molecule type" value="Genomic_DNA"/>
</dbReference>
<dbReference type="CDD" id="cd00829">
    <property type="entry name" value="SCP-x_thiolase"/>
    <property type="match status" value="1"/>
</dbReference>
<dbReference type="RefSeq" id="WP_184156138.1">
    <property type="nucleotide sequence ID" value="NZ_JACHKA010000001.1"/>
</dbReference>
<dbReference type="SUPFAM" id="SSF53901">
    <property type="entry name" value="Thiolase-like"/>
    <property type="match status" value="1"/>
</dbReference>
<accession>A0ABR6NJT0</accession>
<dbReference type="PANTHER" id="PTHR42870">
    <property type="entry name" value="ACETYL-COA C-ACETYLTRANSFERASE"/>
    <property type="match status" value="1"/>
</dbReference>